<dbReference type="Proteomes" id="UP000265520">
    <property type="component" value="Unassembled WGS sequence"/>
</dbReference>
<sequence length="76" mass="8027">MISGLTEAYAGFVTYIQQHDPLPTFAAAKSRLELEESTILQRAARDSSSSTSAALMAKTNTPASDNLPAPANSTQI</sequence>
<name>A0A392T7K3_9FABA</name>
<dbReference type="AlphaFoldDB" id="A0A392T7K3"/>
<feature type="compositionally biased region" description="Low complexity" evidence="1">
    <location>
        <begin position="46"/>
        <end position="57"/>
    </location>
</feature>
<evidence type="ECO:0000313" key="2">
    <source>
        <dbReference type="EMBL" id="MCI56156.1"/>
    </source>
</evidence>
<proteinExistence type="predicted"/>
<organism evidence="2 3">
    <name type="scientific">Trifolium medium</name>
    <dbReference type="NCBI Taxonomy" id="97028"/>
    <lineage>
        <taxon>Eukaryota</taxon>
        <taxon>Viridiplantae</taxon>
        <taxon>Streptophyta</taxon>
        <taxon>Embryophyta</taxon>
        <taxon>Tracheophyta</taxon>
        <taxon>Spermatophyta</taxon>
        <taxon>Magnoliopsida</taxon>
        <taxon>eudicotyledons</taxon>
        <taxon>Gunneridae</taxon>
        <taxon>Pentapetalae</taxon>
        <taxon>rosids</taxon>
        <taxon>fabids</taxon>
        <taxon>Fabales</taxon>
        <taxon>Fabaceae</taxon>
        <taxon>Papilionoideae</taxon>
        <taxon>50 kb inversion clade</taxon>
        <taxon>NPAAA clade</taxon>
        <taxon>Hologalegina</taxon>
        <taxon>IRL clade</taxon>
        <taxon>Trifolieae</taxon>
        <taxon>Trifolium</taxon>
    </lineage>
</organism>
<feature type="region of interest" description="Disordered" evidence="1">
    <location>
        <begin position="42"/>
        <end position="76"/>
    </location>
</feature>
<dbReference type="EMBL" id="LXQA010508060">
    <property type="protein sequence ID" value="MCI56156.1"/>
    <property type="molecule type" value="Genomic_DNA"/>
</dbReference>
<evidence type="ECO:0000313" key="3">
    <source>
        <dbReference type="Proteomes" id="UP000265520"/>
    </source>
</evidence>
<keyword evidence="2" id="KW-0808">Transferase</keyword>
<comment type="caution">
    <text evidence="2">The sequence shown here is derived from an EMBL/GenBank/DDBJ whole genome shotgun (WGS) entry which is preliminary data.</text>
</comment>
<feature type="non-terminal residue" evidence="2">
    <location>
        <position position="76"/>
    </location>
</feature>
<protein>
    <submittedName>
        <fullName evidence="2">Polynucleotidyl transferase</fullName>
    </submittedName>
</protein>
<dbReference type="GO" id="GO:0016740">
    <property type="term" value="F:transferase activity"/>
    <property type="evidence" value="ECO:0007669"/>
    <property type="project" value="UniProtKB-KW"/>
</dbReference>
<evidence type="ECO:0000256" key="1">
    <source>
        <dbReference type="SAM" id="MobiDB-lite"/>
    </source>
</evidence>
<keyword evidence="3" id="KW-1185">Reference proteome</keyword>
<reference evidence="2 3" key="1">
    <citation type="journal article" date="2018" name="Front. Plant Sci.">
        <title>Red Clover (Trifolium pratense) and Zigzag Clover (T. medium) - A Picture of Genomic Similarities and Differences.</title>
        <authorList>
            <person name="Dluhosova J."/>
            <person name="Istvanek J."/>
            <person name="Nedelnik J."/>
            <person name="Repkova J."/>
        </authorList>
    </citation>
    <scope>NUCLEOTIDE SEQUENCE [LARGE SCALE GENOMIC DNA]</scope>
    <source>
        <strain evidence="3">cv. 10/8</strain>
        <tissue evidence="2">Leaf</tissue>
    </source>
</reference>
<accession>A0A392T7K3</accession>